<comment type="caution">
    <text evidence="1">The sequence shown here is derived from an EMBL/GenBank/DDBJ whole genome shotgun (WGS) entry which is preliminary data.</text>
</comment>
<proteinExistence type="predicted"/>
<evidence type="ECO:0000313" key="1">
    <source>
        <dbReference type="EMBL" id="GMN53244.1"/>
    </source>
</evidence>
<dbReference type="AlphaFoldDB" id="A0AA88DJZ5"/>
<accession>A0AA88DJZ5</accession>
<keyword evidence="2" id="KW-1185">Reference proteome</keyword>
<evidence type="ECO:0000313" key="2">
    <source>
        <dbReference type="Proteomes" id="UP001187192"/>
    </source>
</evidence>
<dbReference type="Proteomes" id="UP001187192">
    <property type="component" value="Unassembled WGS sequence"/>
</dbReference>
<reference evidence="1" key="1">
    <citation type="submission" date="2023-07" db="EMBL/GenBank/DDBJ databases">
        <title>draft genome sequence of fig (Ficus carica).</title>
        <authorList>
            <person name="Takahashi T."/>
            <person name="Nishimura K."/>
        </authorList>
    </citation>
    <scope>NUCLEOTIDE SEQUENCE</scope>
</reference>
<dbReference type="EMBL" id="BTGU01000045">
    <property type="protein sequence ID" value="GMN53244.1"/>
    <property type="molecule type" value="Genomic_DNA"/>
</dbReference>
<name>A0AA88DJZ5_FICCA</name>
<gene>
    <name evidence="1" type="ORF">TIFTF001_022388</name>
</gene>
<sequence length="81" mass="9876">MNFHNMYGARESKRERETYQFHECGCVWRGSRVCDGDWRREREGGAREKMEGRVVAEIGGKVKRERCEREWREESRLMRCF</sequence>
<protein>
    <submittedName>
        <fullName evidence="1">Uncharacterized protein</fullName>
    </submittedName>
</protein>
<organism evidence="1 2">
    <name type="scientific">Ficus carica</name>
    <name type="common">Common fig</name>
    <dbReference type="NCBI Taxonomy" id="3494"/>
    <lineage>
        <taxon>Eukaryota</taxon>
        <taxon>Viridiplantae</taxon>
        <taxon>Streptophyta</taxon>
        <taxon>Embryophyta</taxon>
        <taxon>Tracheophyta</taxon>
        <taxon>Spermatophyta</taxon>
        <taxon>Magnoliopsida</taxon>
        <taxon>eudicotyledons</taxon>
        <taxon>Gunneridae</taxon>
        <taxon>Pentapetalae</taxon>
        <taxon>rosids</taxon>
        <taxon>fabids</taxon>
        <taxon>Rosales</taxon>
        <taxon>Moraceae</taxon>
        <taxon>Ficeae</taxon>
        <taxon>Ficus</taxon>
    </lineage>
</organism>